<dbReference type="Gene3D" id="3.90.180.10">
    <property type="entry name" value="Medium-chain alcohol dehydrogenases, catalytic domain"/>
    <property type="match status" value="1"/>
</dbReference>
<feature type="domain" description="Alcohol dehydrogenase-like C-terminal" evidence="9">
    <location>
        <begin position="185"/>
        <end position="319"/>
    </location>
</feature>
<proteinExistence type="inferred from homology"/>
<dbReference type="Pfam" id="PF08240">
    <property type="entry name" value="ADH_N"/>
    <property type="match status" value="1"/>
</dbReference>
<evidence type="ECO:0000256" key="5">
    <source>
        <dbReference type="ARBA" id="ARBA00022833"/>
    </source>
</evidence>
<evidence type="ECO:0000256" key="2">
    <source>
        <dbReference type="ARBA" id="ARBA00008072"/>
    </source>
</evidence>
<dbReference type="GO" id="GO:0046872">
    <property type="term" value="F:metal ion binding"/>
    <property type="evidence" value="ECO:0007669"/>
    <property type="project" value="UniProtKB-KW"/>
</dbReference>
<dbReference type="RefSeq" id="WP_092067878.1">
    <property type="nucleotide sequence ID" value="NZ_FNHB01000001.1"/>
</dbReference>
<dbReference type="EMBL" id="FNHB01000001">
    <property type="protein sequence ID" value="SDL65239.1"/>
    <property type="molecule type" value="Genomic_DNA"/>
</dbReference>
<dbReference type="Proteomes" id="UP000214880">
    <property type="component" value="Unassembled WGS sequence"/>
</dbReference>
<comment type="cofactor">
    <cofactor evidence="1">
        <name>Zn(2+)</name>
        <dbReference type="ChEBI" id="CHEBI:29105"/>
    </cofactor>
</comment>
<evidence type="ECO:0000256" key="6">
    <source>
        <dbReference type="ARBA" id="ARBA00023002"/>
    </source>
</evidence>
<dbReference type="SUPFAM" id="SSF51735">
    <property type="entry name" value="NAD(P)-binding Rossmann-fold domains"/>
    <property type="match status" value="1"/>
</dbReference>
<dbReference type="OrthoDB" id="9769198at2"/>
<comment type="catalytic activity">
    <reaction evidence="8">
        <text>a primary alcohol + NAD(+) = an aldehyde + NADH + H(+)</text>
        <dbReference type="Rhea" id="RHEA:10736"/>
        <dbReference type="ChEBI" id="CHEBI:15378"/>
        <dbReference type="ChEBI" id="CHEBI:15734"/>
        <dbReference type="ChEBI" id="CHEBI:17478"/>
        <dbReference type="ChEBI" id="CHEBI:57540"/>
        <dbReference type="ChEBI" id="CHEBI:57945"/>
        <dbReference type="EC" id="1.1.1.1"/>
    </reaction>
</comment>
<dbReference type="InterPro" id="IPR011032">
    <property type="entry name" value="GroES-like_sf"/>
</dbReference>
<evidence type="ECO:0000256" key="7">
    <source>
        <dbReference type="ARBA" id="ARBA00049164"/>
    </source>
</evidence>
<dbReference type="InterPro" id="IPR036291">
    <property type="entry name" value="NAD(P)-bd_dom_sf"/>
</dbReference>
<dbReference type="EC" id="1.1.1.1" evidence="3"/>
<name>A0A1G9LTE4_9FIRM</name>
<dbReference type="STRING" id="146817.SAMN04488502_101463"/>
<dbReference type="InterPro" id="IPR017614">
    <property type="entry name" value="Dearomat_deydrogenase"/>
</dbReference>
<evidence type="ECO:0000256" key="4">
    <source>
        <dbReference type="ARBA" id="ARBA00022723"/>
    </source>
</evidence>
<evidence type="ECO:0000256" key="3">
    <source>
        <dbReference type="ARBA" id="ARBA00013190"/>
    </source>
</evidence>
<sequence>MPVNENLHAWRIVQQQQPARPFRFERVNEPIPEIRANEALVEVAACGICGTDIGYFFGDVAPVAAPPLTLGHEISGRVVRGGGLEGRQVIVPTIIPCRSCELCRSSRANRCVRQRMLGGNYAIQGGFASHVVVPAHELALVPEDSPIPLEHLAVVADAVSTPYQAALRASIAPGDKVIVIGATGGLGVYLSQWAKYMGADIVVGIARDQAKLQALVPHGVDVPIATGDRGVDDIRHDIWRACRSRGVNPRYSWKIFEVSGTLAGQELGLGLLTFACKLVLVGFAPGELRFALSKVMAYDAEIVGSWGCDPALYPRVVEHVMKGDIQILPFIETRSMQTIAASFDDVRQRRTGLKRIVLTADWQSGAAAVCGN</sequence>
<keyword evidence="4" id="KW-0479">Metal-binding</keyword>
<gene>
    <name evidence="11" type="ORF">SAMN04488502_101463</name>
</gene>
<organism evidence="11 12">
    <name type="scientific">Dendrosporobacter quercicolus</name>
    <dbReference type="NCBI Taxonomy" id="146817"/>
    <lineage>
        <taxon>Bacteria</taxon>
        <taxon>Bacillati</taxon>
        <taxon>Bacillota</taxon>
        <taxon>Negativicutes</taxon>
        <taxon>Selenomonadales</taxon>
        <taxon>Sporomusaceae</taxon>
        <taxon>Dendrosporobacter</taxon>
    </lineage>
</organism>
<evidence type="ECO:0000259" key="9">
    <source>
        <dbReference type="Pfam" id="PF00107"/>
    </source>
</evidence>
<feature type="domain" description="Alcohol dehydrogenase-like N-terminal" evidence="10">
    <location>
        <begin position="36"/>
        <end position="143"/>
    </location>
</feature>
<keyword evidence="5" id="KW-0862">Zinc</keyword>
<reference evidence="11 12" key="1">
    <citation type="submission" date="2016-10" db="EMBL/GenBank/DDBJ databases">
        <authorList>
            <person name="de Groot N.N."/>
        </authorList>
    </citation>
    <scope>NUCLEOTIDE SEQUENCE [LARGE SCALE GENOMIC DNA]</scope>
    <source>
        <strain evidence="11 12">DSM 1736</strain>
    </source>
</reference>
<dbReference type="GO" id="GO:0004022">
    <property type="term" value="F:alcohol dehydrogenase (NAD+) activity"/>
    <property type="evidence" value="ECO:0007669"/>
    <property type="project" value="UniProtKB-EC"/>
</dbReference>
<dbReference type="NCBIfam" id="TIGR03201">
    <property type="entry name" value="dearomat_had"/>
    <property type="match status" value="1"/>
</dbReference>
<dbReference type="PANTHER" id="PTHR42940">
    <property type="entry name" value="ALCOHOL DEHYDROGENASE 1-RELATED"/>
    <property type="match status" value="1"/>
</dbReference>
<dbReference type="CDD" id="cd08254">
    <property type="entry name" value="hydroxyacyl_CoA_DH"/>
    <property type="match status" value="1"/>
</dbReference>
<dbReference type="Pfam" id="PF00107">
    <property type="entry name" value="ADH_zinc_N"/>
    <property type="match status" value="1"/>
</dbReference>
<dbReference type="GO" id="GO:0005737">
    <property type="term" value="C:cytoplasm"/>
    <property type="evidence" value="ECO:0007669"/>
    <property type="project" value="TreeGrafter"/>
</dbReference>
<evidence type="ECO:0000256" key="8">
    <source>
        <dbReference type="ARBA" id="ARBA00049243"/>
    </source>
</evidence>
<comment type="catalytic activity">
    <reaction evidence="7">
        <text>a secondary alcohol + NAD(+) = a ketone + NADH + H(+)</text>
        <dbReference type="Rhea" id="RHEA:10740"/>
        <dbReference type="ChEBI" id="CHEBI:15378"/>
        <dbReference type="ChEBI" id="CHEBI:17087"/>
        <dbReference type="ChEBI" id="CHEBI:35681"/>
        <dbReference type="ChEBI" id="CHEBI:57540"/>
        <dbReference type="ChEBI" id="CHEBI:57945"/>
        <dbReference type="EC" id="1.1.1.1"/>
    </reaction>
</comment>
<evidence type="ECO:0000313" key="12">
    <source>
        <dbReference type="Proteomes" id="UP000214880"/>
    </source>
</evidence>
<dbReference type="SUPFAM" id="SSF50129">
    <property type="entry name" value="GroES-like"/>
    <property type="match status" value="1"/>
</dbReference>
<evidence type="ECO:0000259" key="10">
    <source>
        <dbReference type="Pfam" id="PF08240"/>
    </source>
</evidence>
<dbReference type="AlphaFoldDB" id="A0A1G9LTE4"/>
<dbReference type="Gene3D" id="3.40.50.720">
    <property type="entry name" value="NAD(P)-binding Rossmann-like Domain"/>
    <property type="match status" value="1"/>
</dbReference>
<keyword evidence="12" id="KW-1185">Reference proteome</keyword>
<comment type="similarity">
    <text evidence="2">Belongs to the zinc-containing alcohol dehydrogenase family.</text>
</comment>
<dbReference type="InterPro" id="IPR013154">
    <property type="entry name" value="ADH-like_N"/>
</dbReference>
<keyword evidence="6" id="KW-0560">Oxidoreductase</keyword>
<evidence type="ECO:0000256" key="1">
    <source>
        <dbReference type="ARBA" id="ARBA00001947"/>
    </source>
</evidence>
<dbReference type="InterPro" id="IPR013149">
    <property type="entry name" value="ADH-like_C"/>
</dbReference>
<dbReference type="PANTHER" id="PTHR42940:SF8">
    <property type="entry name" value="VACUOLAR PROTEIN SORTING-ASSOCIATED PROTEIN 11"/>
    <property type="match status" value="1"/>
</dbReference>
<accession>A0A1G9LTE4</accession>
<protein>
    <recommendedName>
        <fullName evidence="3">alcohol dehydrogenase</fullName>
        <ecNumber evidence="3">1.1.1.1</ecNumber>
    </recommendedName>
</protein>
<evidence type="ECO:0000313" key="11">
    <source>
        <dbReference type="EMBL" id="SDL65239.1"/>
    </source>
</evidence>